<evidence type="ECO:0000313" key="1">
    <source>
        <dbReference type="EMBL" id="AUW47366.1"/>
    </source>
</evidence>
<geneLocation type="plasmid" evidence="2">
    <name>prln3</name>
</geneLocation>
<dbReference type="Proteomes" id="UP000238523">
    <property type="component" value="Plasmid pRLN3"/>
</dbReference>
<gene>
    <name evidence="1" type="ORF">CUJ84_pRLN3000239</name>
</gene>
<sequence>MFVHRSPLGNDQCITPYELPDRGERSCQIGSYLSAVVSVRRSWELGLPLVGCYARVVRPSSRQTCTPLNKLIESAPAEFEETVRCRTRSAAVELENGCTFSGRQKEP</sequence>
<reference evidence="1 2" key="1">
    <citation type="submission" date="2017-11" db="EMBL/GenBank/DDBJ databases">
        <title>Complete genome of Rhizobium leguminosarum Norway, an ineffective micro-symbiont.</title>
        <authorList>
            <person name="Hoffrichter A."/>
            <person name="Liang J."/>
            <person name="Brachmann A."/>
            <person name="Marin M."/>
        </authorList>
    </citation>
    <scope>NUCLEOTIDE SEQUENCE [LARGE SCALE GENOMIC DNA]</scope>
    <source>
        <strain evidence="1 2">Norway</strain>
        <plasmid evidence="2">Plasmid prln3</plasmid>
    </source>
</reference>
<proteinExistence type="predicted"/>
<name>A0A2K9ZGI1_RHILE</name>
<organism evidence="1 2">
    <name type="scientific">Rhizobium leguminosarum</name>
    <dbReference type="NCBI Taxonomy" id="384"/>
    <lineage>
        <taxon>Bacteria</taxon>
        <taxon>Pseudomonadati</taxon>
        <taxon>Pseudomonadota</taxon>
        <taxon>Alphaproteobacteria</taxon>
        <taxon>Hyphomicrobiales</taxon>
        <taxon>Rhizobiaceae</taxon>
        <taxon>Rhizobium/Agrobacterium group</taxon>
        <taxon>Rhizobium</taxon>
    </lineage>
</organism>
<protein>
    <submittedName>
        <fullName evidence="1">Uncharacterized protein</fullName>
    </submittedName>
</protein>
<keyword evidence="1" id="KW-0614">Plasmid</keyword>
<accession>A0A2K9ZGI1</accession>
<evidence type="ECO:0000313" key="2">
    <source>
        <dbReference type="Proteomes" id="UP000238523"/>
    </source>
</evidence>
<dbReference type="EMBL" id="CP025015">
    <property type="protein sequence ID" value="AUW47366.1"/>
    <property type="molecule type" value="Genomic_DNA"/>
</dbReference>
<dbReference type="AlphaFoldDB" id="A0A2K9ZGI1"/>